<dbReference type="Proteomes" id="UP000035680">
    <property type="component" value="Unassembled WGS sequence"/>
</dbReference>
<reference evidence="5" key="2">
    <citation type="submission" date="2015-08" db="UniProtKB">
        <authorList>
            <consortium name="WormBaseParasite"/>
        </authorList>
    </citation>
    <scope>IDENTIFICATION</scope>
</reference>
<evidence type="ECO:0000256" key="2">
    <source>
        <dbReference type="ARBA" id="ARBA00023043"/>
    </source>
</evidence>
<dbReference type="PANTHER" id="PTHR24198:SF165">
    <property type="entry name" value="ANKYRIN REPEAT-CONTAINING PROTEIN-RELATED"/>
    <property type="match status" value="1"/>
</dbReference>
<evidence type="ECO:0000313" key="4">
    <source>
        <dbReference type="Proteomes" id="UP000035680"/>
    </source>
</evidence>
<dbReference type="WBParaSite" id="SVE_0203700.1">
    <property type="protein sequence ID" value="SVE_0203700.1"/>
    <property type="gene ID" value="SVE_0203700"/>
</dbReference>
<keyword evidence="1" id="KW-0677">Repeat</keyword>
<organism evidence="4 5">
    <name type="scientific">Strongyloides venezuelensis</name>
    <name type="common">Threadworm</name>
    <dbReference type="NCBI Taxonomy" id="75913"/>
    <lineage>
        <taxon>Eukaryota</taxon>
        <taxon>Metazoa</taxon>
        <taxon>Ecdysozoa</taxon>
        <taxon>Nematoda</taxon>
        <taxon>Chromadorea</taxon>
        <taxon>Rhabditida</taxon>
        <taxon>Tylenchina</taxon>
        <taxon>Panagrolaimomorpha</taxon>
        <taxon>Strongyloidoidea</taxon>
        <taxon>Strongyloididae</taxon>
        <taxon>Strongyloides</taxon>
    </lineage>
</organism>
<proteinExistence type="predicted"/>
<dbReference type="Pfam" id="PF12796">
    <property type="entry name" value="Ank_2"/>
    <property type="match status" value="1"/>
</dbReference>
<feature type="repeat" description="ANK" evidence="3">
    <location>
        <begin position="108"/>
        <end position="140"/>
    </location>
</feature>
<evidence type="ECO:0000256" key="3">
    <source>
        <dbReference type="PROSITE-ProRule" id="PRU00023"/>
    </source>
</evidence>
<accession>A0A0K0EZS7</accession>
<dbReference type="SMART" id="SM00248">
    <property type="entry name" value="ANK"/>
    <property type="match status" value="3"/>
</dbReference>
<feature type="repeat" description="ANK" evidence="3">
    <location>
        <begin position="75"/>
        <end position="107"/>
    </location>
</feature>
<dbReference type="PROSITE" id="PS50088">
    <property type="entry name" value="ANK_REPEAT"/>
    <property type="match status" value="2"/>
</dbReference>
<keyword evidence="2 3" id="KW-0040">ANK repeat</keyword>
<dbReference type="InterPro" id="IPR002110">
    <property type="entry name" value="Ankyrin_rpt"/>
</dbReference>
<keyword evidence="4" id="KW-1185">Reference proteome</keyword>
<dbReference type="STRING" id="75913.A0A0K0EZS7"/>
<dbReference type="PROSITE" id="PS50297">
    <property type="entry name" value="ANK_REP_REGION"/>
    <property type="match status" value="2"/>
</dbReference>
<dbReference type="Gene3D" id="1.25.40.20">
    <property type="entry name" value="Ankyrin repeat-containing domain"/>
    <property type="match status" value="1"/>
</dbReference>
<evidence type="ECO:0000313" key="5">
    <source>
        <dbReference type="WBParaSite" id="SVE_0203700.1"/>
    </source>
</evidence>
<sequence>MIDKKEWIPFMWGVVSENEEIVRKMLKTFDISHHEKENKAAATPLHIVTGKGRQARTLDVMISNLGFDKMAKDILDRTVLHVAAYCGFVACVHKLIDHGVEINVSDKDEKIPLHPACSRGKEDVVHLLANSGATINRYSWGNETTRLNYAVGNNNTEIIQF</sequence>
<evidence type="ECO:0000256" key="1">
    <source>
        <dbReference type="ARBA" id="ARBA00022737"/>
    </source>
</evidence>
<name>A0A0K0EZS7_STRVS</name>
<reference evidence="4" key="1">
    <citation type="submission" date="2014-07" db="EMBL/GenBank/DDBJ databases">
        <authorList>
            <person name="Martin A.A"/>
            <person name="De Silva N."/>
        </authorList>
    </citation>
    <scope>NUCLEOTIDE SEQUENCE</scope>
</reference>
<dbReference type="InterPro" id="IPR036770">
    <property type="entry name" value="Ankyrin_rpt-contain_sf"/>
</dbReference>
<dbReference type="SUPFAM" id="SSF48403">
    <property type="entry name" value="Ankyrin repeat"/>
    <property type="match status" value="1"/>
</dbReference>
<protein>
    <submittedName>
        <fullName evidence="5">Inversin (inferred by orthology to a human protein)</fullName>
    </submittedName>
</protein>
<dbReference type="PANTHER" id="PTHR24198">
    <property type="entry name" value="ANKYRIN REPEAT AND PROTEIN KINASE DOMAIN-CONTAINING PROTEIN"/>
    <property type="match status" value="1"/>
</dbReference>
<dbReference type="AlphaFoldDB" id="A0A0K0EZS7"/>